<comment type="caution">
    <text evidence="3">The sequence shown here is derived from an EMBL/GenBank/DDBJ whole genome shotgun (WGS) entry which is preliminary data.</text>
</comment>
<dbReference type="InterPro" id="IPR041698">
    <property type="entry name" value="Methyltransf_25"/>
</dbReference>
<protein>
    <submittedName>
        <fullName evidence="3">Class I SAM-dependent methyltransferase</fullName>
    </submittedName>
</protein>
<dbReference type="EMBL" id="WEID01000093">
    <property type="protein sequence ID" value="KAB8127281.1"/>
    <property type="molecule type" value="Genomic_DNA"/>
</dbReference>
<dbReference type="PANTHER" id="PTHR43861">
    <property type="entry name" value="TRANS-ACONITATE 2-METHYLTRANSFERASE-RELATED"/>
    <property type="match status" value="1"/>
</dbReference>
<reference evidence="3 4" key="1">
    <citation type="submission" date="2019-10" db="EMBL/GenBank/DDBJ databases">
        <title>Gracilibacillus sp. nov. isolated from rice seeds.</title>
        <authorList>
            <person name="He S."/>
        </authorList>
    </citation>
    <scope>NUCLEOTIDE SEQUENCE [LARGE SCALE GENOMIC DNA]</scope>
    <source>
        <strain evidence="3 4">TD8</strain>
    </source>
</reference>
<evidence type="ECO:0000256" key="1">
    <source>
        <dbReference type="ARBA" id="ARBA00022679"/>
    </source>
</evidence>
<keyword evidence="1 3" id="KW-0808">Transferase</keyword>
<dbReference type="InterPro" id="IPR029063">
    <property type="entry name" value="SAM-dependent_MTases_sf"/>
</dbReference>
<dbReference type="GO" id="GO:0032259">
    <property type="term" value="P:methylation"/>
    <property type="evidence" value="ECO:0007669"/>
    <property type="project" value="UniProtKB-KW"/>
</dbReference>
<keyword evidence="3" id="KW-0489">Methyltransferase</keyword>
<sequence>MAYSKLAYVYDVLMEDAPYDDWQAFVYEIMRKHCPHAVRLLDLGCGTGEMSIRLAKNGMDVTGVDFSEDMLSYAQSAMKEAGVQIDYIKQDIRKLDGLAGFDLIISLCDVINYVTDTVDLQKVFQNVSNALNPGGIFIFDVHSLNHFEKNMVNQTFAEIYDDISYVWFCEEGDRDGELFHDLTFFIQNEEGALYERFDETHHQRTFSVAAYRQFLEQSGLNVLDIYADFSIIPSKDPEAEAGNRIFFVCQK</sequence>
<dbReference type="Pfam" id="PF13649">
    <property type="entry name" value="Methyltransf_25"/>
    <property type="match status" value="1"/>
</dbReference>
<dbReference type="AlphaFoldDB" id="A0A7C8KQ43"/>
<dbReference type="GO" id="GO:0008168">
    <property type="term" value="F:methyltransferase activity"/>
    <property type="evidence" value="ECO:0007669"/>
    <property type="project" value="UniProtKB-KW"/>
</dbReference>
<organism evidence="3 4">
    <name type="scientific">Gracilibacillus oryzae</name>
    <dbReference type="NCBI Taxonomy" id="1672701"/>
    <lineage>
        <taxon>Bacteria</taxon>
        <taxon>Bacillati</taxon>
        <taxon>Bacillota</taxon>
        <taxon>Bacilli</taxon>
        <taxon>Bacillales</taxon>
        <taxon>Bacillaceae</taxon>
        <taxon>Gracilibacillus</taxon>
    </lineage>
</organism>
<evidence type="ECO:0000259" key="2">
    <source>
        <dbReference type="Pfam" id="PF13649"/>
    </source>
</evidence>
<keyword evidence="4" id="KW-1185">Reference proteome</keyword>
<dbReference type="RefSeq" id="WP_153406272.1">
    <property type="nucleotide sequence ID" value="NZ_ML762443.1"/>
</dbReference>
<dbReference type="Gene3D" id="2.20.25.110">
    <property type="entry name" value="S-adenosyl-L-methionine-dependent methyltransferases"/>
    <property type="match status" value="1"/>
</dbReference>
<evidence type="ECO:0000313" key="4">
    <source>
        <dbReference type="Proteomes" id="UP000480246"/>
    </source>
</evidence>
<evidence type="ECO:0000313" key="3">
    <source>
        <dbReference type="EMBL" id="KAB8127281.1"/>
    </source>
</evidence>
<feature type="domain" description="Methyltransferase" evidence="2">
    <location>
        <begin position="41"/>
        <end position="135"/>
    </location>
</feature>
<dbReference type="Gene3D" id="3.40.50.150">
    <property type="entry name" value="Vaccinia Virus protein VP39"/>
    <property type="match status" value="1"/>
</dbReference>
<gene>
    <name evidence="3" type="ORF">F9U64_17975</name>
</gene>
<dbReference type="CDD" id="cd02440">
    <property type="entry name" value="AdoMet_MTases"/>
    <property type="match status" value="1"/>
</dbReference>
<dbReference type="OrthoDB" id="9811589at2"/>
<name>A0A7C8KQ43_9BACI</name>
<dbReference type="Proteomes" id="UP000480246">
    <property type="component" value="Unassembled WGS sequence"/>
</dbReference>
<accession>A0A7C8KQ43</accession>
<proteinExistence type="predicted"/>
<dbReference type="SUPFAM" id="SSF53335">
    <property type="entry name" value="S-adenosyl-L-methionine-dependent methyltransferases"/>
    <property type="match status" value="1"/>
</dbReference>